<dbReference type="CDD" id="cd01948">
    <property type="entry name" value="EAL"/>
    <property type="match status" value="1"/>
</dbReference>
<evidence type="ECO:0000259" key="2">
    <source>
        <dbReference type="PROSITE" id="PS50883"/>
    </source>
</evidence>
<dbReference type="STRING" id="298654.FraEuI1c_0832"/>
<feature type="transmembrane region" description="Helical" evidence="1">
    <location>
        <begin position="49"/>
        <end position="65"/>
    </location>
</feature>
<feature type="transmembrane region" description="Helical" evidence="1">
    <location>
        <begin position="239"/>
        <end position="255"/>
    </location>
</feature>
<dbReference type="SUPFAM" id="SSF55073">
    <property type="entry name" value="Nucleotide cyclase"/>
    <property type="match status" value="1"/>
</dbReference>
<dbReference type="Pfam" id="PF00990">
    <property type="entry name" value="GGDEF"/>
    <property type="match status" value="1"/>
</dbReference>
<feature type="transmembrane region" description="Helical" evidence="1">
    <location>
        <begin position="72"/>
        <end position="90"/>
    </location>
</feature>
<dbReference type="NCBIfam" id="TIGR00254">
    <property type="entry name" value="GGDEF"/>
    <property type="match status" value="1"/>
</dbReference>
<dbReference type="EMBL" id="CP002299">
    <property type="protein sequence ID" value="ADP78910.1"/>
    <property type="molecule type" value="Genomic_DNA"/>
</dbReference>
<keyword evidence="1" id="KW-1133">Transmembrane helix</keyword>
<dbReference type="KEGG" id="fri:FraEuI1c_0832"/>
<dbReference type="SMART" id="SM00267">
    <property type="entry name" value="GGDEF"/>
    <property type="match status" value="1"/>
</dbReference>
<dbReference type="SMART" id="SM00052">
    <property type="entry name" value="EAL"/>
    <property type="match status" value="1"/>
</dbReference>
<gene>
    <name evidence="4" type="ordered locus">FraEuI1c_0832</name>
</gene>
<dbReference type="InterPro" id="IPR029787">
    <property type="entry name" value="Nucleotide_cyclase"/>
</dbReference>
<evidence type="ECO:0000313" key="4">
    <source>
        <dbReference type="EMBL" id="ADP78910.1"/>
    </source>
</evidence>
<protein>
    <submittedName>
        <fullName evidence="4">Diguanylate cyclase/phosphodiesterase</fullName>
    </submittedName>
</protein>
<dbReference type="HOGENOM" id="CLU_000445_129_3_11"/>
<dbReference type="PANTHER" id="PTHR33121">
    <property type="entry name" value="CYCLIC DI-GMP PHOSPHODIESTERASE PDEF"/>
    <property type="match status" value="1"/>
</dbReference>
<dbReference type="InterPro" id="IPR043128">
    <property type="entry name" value="Rev_trsase/Diguanyl_cyclase"/>
</dbReference>
<keyword evidence="1" id="KW-0812">Transmembrane</keyword>
<evidence type="ECO:0000259" key="3">
    <source>
        <dbReference type="PROSITE" id="PS50887"/>
    </source>
</evidence>
<evidence type="ECO:0000256" key="1">
    <source>
        <dbReference type="SAM" id="Phobius"/>
    </source>
</evidence>
<dbReference type="PROSITE" id="PS50887">
    <property type="entry name" value="GGDEF"/>
    <property type="match status" value="1"/>
</dbReference>
<dbReference type="InterPro" id="IPR000160">
    <property type="entry name" value="GGDEF_dom"/>
</dbReference>
<feature type="domain" description="GGDEF" evidence="3">
    <location>
        <begin position="358"/>
        <end position="492"/>
    </location>
</feature>
<dbReference type="GO" id="GO:0071111">
    <property type="term" value="F:cyclic-guanylate-specific phosphodiesterase activity"/>
    <property type="evidence" value="ECO:0007669"/>
    <property type="project" value="InterPro"/>
</dbReference>
<name>E3IW68_PSEI1</name>
<dbReference type="InterPro" id="IPR050706">
    <property type="entry name" value="Cyclic-di-GMP_PDE-like"/>
</dbReference>
<feature type="transmembrane region" description="Helical" evidence="1">
    <location>
        <begin position="203"/>
        <end position="227"/>
    </location>
</feature>
<feature type="transmembrane region" description="Helical" evidence="1">
    <location>
        <begin position="110"/>
        <end position="127"/>
    </location>
</feature>
<dbReference type="SUPFAM" id="SSF141868">
    <property type="entry name" value="EAL domain-like"/>
    <property type="match status" value="1"/>
</dbReference>
<feature type="transmembrane region" description="Helical" evidence="1">
    <location>
        <begin position="267"/>
        <end position="288"/>
    </location>
</feature>
<dbReference type="Gene3D" id="3.20.20.450">
    <property type="entry name" value="EAL domain"/>
    <property type="match status" value="1"/>
</dbReference>
<evidence type="ECO:0000313" key="5">
    <source>
        <dbReference type="Proteomes" id="UP000002484"/>
    </source>
</evidence>
<proteinExistence type="predicted"/>
<feature type="transmembrane region" description="Helical" evidence="1">
    <location>
        <begin position="134"/>
        <end position="156"/>
    </location>
</feature>
<dbReference type="Gene3D" id="3.30.70.270">
    <property type="match status" value="1"/>
</dbReference>
<dbReference type="Pfam" id="PF00563">
    <property type="entry name" value="EAL"/>
    <property type="match status" value="1"/>
</dbReference>
<dbReference type="OrthoDB" id="23692at2"/>
<dbReference type="PANTHER" id="PTHR33121:SF70">
    <property type="entry name" value="SIGNALING PROTEIN YKOW"/>
    <property type="match status" value="1"/>
</dbReference>
<dbReference type="FunFam" id="3.30.70.270:FF:000001">
    <property type="entry name" value="Diguanylate cyclase domain protein"/>
    <property type="match status" value="1"/>
</dbReference>
<dbReference type="PROSITE" id="PS50883">
    <property type="entry name" value="EAL"/>
    <property type="match status" value="1"/>
</dbReference>
<feature type="domain" description="EAL" evidence="2">
    <location>
        <begin position="498"/>
        <end position="752"/>
    </location>
</feature>
<reference evidence="4 5" key="1">
    <citation type="submission" date="2010-10" db="EMBL/GenBank/DDBJ databases">
        <title>Complete sequence of Frankia sp. EuI1c.</title>
        <authorList>
            <consortium name="US DOE Joint Genome Institute"/>
            <person name="Lucas S."/>
            <person name="Copeland A."/>
            <person name="Lapidus A."/>
            <person name="Cheng J.-F."/>
            <person name="Bruce D."/>
            <person name="Goodwin L."/>
            <person name="Pitluck S."/>
            <person name="Chertkov O."/>
            <person name="Detter J.C."/>
            <person name="Han C."/>
            <person name="Tapia R."/>
            <person name="Land M."/>
            <person name="Hauser L."/>
            <person name="Jeffries C."/>
            <person name="Kyrpides N."/>
            <person name="Ivanova N."/>
            <person name="Mikhailova N."/>
            <person name="Beauchemin N."/>
            <person name="Sen A."/>
            <person name="Sur S.A."/>
            <person name="Gtari M."/>
            <person name="Wall L."/>
            <person name="Tisa L."/>
            <person name="Woyke T."/>
        </authorList>
    </citation>
    <scope>NUCLEOTIDE SEQUENCE [LARGE SCALE GENOMIC DNA]</scope>
    <source>
        <strain evidence="5">DSM 45817 / CECT 9037 / EuI1c</strain>
    </source>
</reference>
<dbReference type="CDD" id="cd01949">
    <property type="entry name" value="GGDEF"/>
    <property type="match status" value="1"/>
</dbReference>
<accession>E3IW68</accession>
<feature type="transmembrane region" description="Helical" evidence="1">
    <location>
        <begin position="20"/>
        <end position="43"/>
    </location>
</feature>
<feature type="transmembrane region" description="Helical" evidence="1">
    <location>
        <begin position="176"/>
        <end position="196"/>
    </location>
</feature>
<dbReference type="RefSeq" id="WP_013422031.1">
    <property type="nucleotide sequence ID" value="NC_014666.1"/>
</dbReference>
<dbReference type="InterPro" id="IPR035919">
    <property type="entry name" value="EAL_sf"/>
</dbReference>
<organism evidence="4 5">
    <name type="scientific">Pseudofrankia inefficax (strain DSM 45817 / CECT 9037 / DDB 130130 / EuI1c)</name>
    <name type="common">Frankia inefficax</name>
    <dbReference type="NCBI Taxonomy" id="298654"/>
    <lineage>
        <taxon>Bacteria</taxon>
        <taxon>Bacillati</taxon>
        <taxon>Actinomycetota</taxon>
        <taxon>Actinomycetes</taxon>
        <taxon>Frankiales</taxon>
        <taxon>Frankiaceae</taxon>
        <taxon>Pseudofrankia</taxon>
    </lineage>
</organism>
<dbReference type="InterPro" id="IPR001633">
    <property type="entry name" value="EAL_dom"/>
</dbReference>
<dbReference type="InParanoid" id="E3IW68"/>
<keyword evidence="1" id="KW-0472">Membrane</keyword>
<dbReference type="Proteomes" id="UP000002484">
    <property type="component" value="Chromosome"/>
</dbReference>
<dbReference type="AlphaFoldDB" id="E3IW68"/>
<keyword evidence="5" id="KW-1185">Reference proteome</keyword>
<dbReference type="eggNOG" id="COG5001">
    <property type="taxonomic scope" value="Bacteria"/>
</dbReference>
<sequence>MIPVGPPSRRYRLIRVAQLLMVLAVGLLAVASFAGSSTLTAVAWPLRDTFTLAAAGFCVARAVLVRGDRLPWAVLGGGLACYGAATLAYSLTEHLRAGQQVAMSPSVADVGWLAFYPACYASVLLLLRHRVLRLPLSVLFDSAIGLLGFAALAGALKEAVEHHDPALSPGQVVLALVYPLADLLLVLMVVSVFGVLGRRAGRVWWLLGCGLLCFVAADATMASSATGSGGFSPGGPPDTFWALSALMLTFAAWQRQPRAPRVRANGWPVMIVPSVLTLTAIGILVAGATERLPLYTVVLAAATLVTGLGRAGFSILEVQRLAESKEQAHTDHLTHQLNRRGLDERLRAAIAAADTTGHPLALLLLDLDRFKLVNDSLGHRVGDQLLAEVSARIATALRPGDTLARLGGDEFAVLLERTDCVGAQLVADRVRAALADVFQVDVLTVAVTASIGTAIYPEQAANADELLARADIAMYTAKRHHTGVEHFDPREALDPLLEFTMTESLRVGIGEHQIEAHYQPKVEIATGRVRSVEALARWRHPERGLLTPASFVPLAEHAGLMSSLTTAVLERACTQLACWREVGLDVTAAVNISATDLLDATFPRHVEGVLARHGLAADALELELTETTLMLDRSRAAAVLRQLHDQGVGIALDDYGTGYSTLGYLGGDFPVDVLKLDRSFVSRLECDDVARKIVSSTIDLAHQLGLRVVAEGVETGRALDLLREFGCDLAQGFLIGEPSPAVDITPLLSDVPGRGPAAAHR</sequence>